<reference evidence="2 3" key="1">
    <citation type="submission" date="2015-11" db="EMBL/GenBank/DDBJ databases">
        <title>Genomes and virulence difference between two physiological races of Phytophthora nicotianae.</title>
        <authorList>
            <person name="Liu H."/>
            <person name="Ma X."/>
            <person name="Yu H."/>
            <person name="Fang D."/>
            <person name="Li Y."/>
            <person name="Wang X."/>
            <person name="Wang W."/>
            <person name="Dong Y."/>
            <person name="Xiao B."/>
        </authorList>
    </citation>
    <scope>NUCLEOTIDE SEQUENCE [LARGE SCALE GENOMIC DNA]</scope>
    <source>
        <strain evidence="3">race 0</strain>
    </source>
</reference>
<evidence type="ECO:0000313" key="3">
    <source>
        <dbReference type="Proteomes" id="UP000052943"/>
    </source>
</evidence>
<evidence type="ECO:0000256" key="1">
    <source>
        <dbReference type="SAM" id="MobiDB-lite"/>
    </source>
</evidence>
<comment type="caution">
    <text evidence="2">The sequence shown here is derived from an EMBL/GenBank/DDBJ whole genome shotgun (WGS) entry which is preliminary data.</text>
</comment>
<evidence type="ECO:0000313" key="2">
    <source>
        <dbReference type="EMBL" id="KUF88907.1"/>
    </source>
</evidence>
<gene>
    <name evidence="2" type="ORF">AM587_10011394</name>
</gene>
<proteinExistence type="predicted"/>
<name>A0A0W8CXU4_PHYNI</name>
<dbReference type="OrthoDB" id="129290at2759"/>
<organism evidence="2 3">
    <name type="scientific">Phytophthora nicotianae</name>
    <name type="common">Potato buckeye rot agent</name>
    <name type="synonym">Phytophthora parasitica</name>
    <dbReference type="NCBI Taxonomy" id="4792"/>
    <lineage>
        <taxon>Eukaryota</taxon>
        <taxon>Sar</taxon>
        <taxon>Stramenopiles</taxon>
        <taxon>Oomycota</taxon>
        <taxon>Peronosporomycetes</taxon>
        <taxon>Peronosporales</taxon>
        <taxon>Peronosporaceae</taxon>
        <taxon>Phytophthora</taxon>
    </lineage>
</organism>
<sequence length="186" mass="21044">MPFVFNTEKRFLCETAIEVLDAIILHCSGLKLALLLLQLGETYCKYEDLRLYNLVRVFYVEKCVLNWNKPELARLRTSQASSAVLPLMAKSLMSKSAPVRISAQKSFRHLRDELGTRSFEAVLKAHVPQDLLTLVQKECGSRVVGLSGKQNSSRRPEAQKQSDSSSPSILQRMLLHRQNRVSPSQT</sequence>
<dbReference type="Proteomes" id="UP000052943">
    <property type="component" value="Unassembled WGS sequence"/>
</dbReference>
<dbReference type="AlphaFoldDB" id="A0A0W8CXU4"/>
<feature type="region of interest" description="Disordered" evidence="1">
    <location>
        <begin position="145"/>
        <end position="186"/>
    </location>
</feature>
<dbReference type="EMBL" id="LNFO01001760">
    <property type="protein sequence ID" value="KUF88907.1"/>
    <property type="molecule type" value="Genomic_DNA"/>
</dbReference>
<protein>
    <submittedName>
        <fullName evidence="2">Uncharacterized protein</fullName>
    </submittedName>
</protein>
<accession>A0A0W8CXU4</accession>